<accession>A0A7R8CJ40</accession>
<organism evidence="1 2">
    <name type="scientific">Lepeophtheirus salmonis</name>
    <name type="common">Salmon louse</name>
    <name type="synonym">Caligus salmonis</name>
    <dbReference type="NCBI Taxonomy" id="72036"/>
    <lineage>
        <taxon>Eukaryota</taxon>
        <taxon>Metazoa</taxon>
        <taxon>Ecdysozoa</taxon>
        <taxon>Arthropoda</taxon>
        <taxon>Crustacea</taxon>
        <taxon>Multicrustacea</taxon>
        <taxon>Hexanauplia</taxon>
        <taxon>Copepoda</taxon>
        <taxon>Siphonostomatoida</taxon>
        <taxon>Caligidae</taxon>
        <taxon>Lepeophtheirus</taxon>
    </lineage>
</organism>
<gene>
    <name evidence="1" type="ORF">LSAA_3280</name>
</gene>
<reference evidence="1" key="1">
    <citation type="submission" date="2021-02" db="EMBL/GenBank/DDBJ databases">
        <authorList>
            <person name="Bekaert M."/>
        </authorList>
    </citation>
    <scope>NUCLEOTIDE SEQUENCE</scope>
    <source>
        <strain evidence="1">IoA-00</strain>
    </source>
</reference>
<evidence type="ECO:0000313" key="2">
    <source>
        <dbReference type="Proteomes" id="UP000675881"/>
    </source>
</evidence>
<keyword evidence="2" id="KW-1185">Reference proteome</keyword>
<dbReference type="EMBL" id="HG994590">
    <property type="protein sequence ID" value="CAF2801688.1"/>
    <property type="molecule type" value="Genomic_DNA"/>
</dbReference>
<sequence>MSKNPLRKGISEEDNEEKIVVNNENGGNKRNKLRDDWLWGKDKIWSEAKVLFVPKLNKENYSNPEAFRPIILAKTIVKGMESIIYLHIESLQLRVPMAKQLGFQRGKSTDSAIAKLVDSDVLNKKYAIVVFF</sequence>
<dbReference type="Proteomes" id="UP000675881">
    <property type="component" value="Chromosome 11"/>
</dbReference>
<dbReference type="AlphaFoldDB" id="A0A7R8CJ40"/>
<evidence type="ECO:0000313" key="1">
    <source>
        <dbReference type="EMBL" id="CAF2801688.1"/>
    </source>
</evidence>
<protein>
    <submittedName>
        <fullName evidence="1">(salmon louse) hypothetical protein</fullName>
    </submittedName>
</protein>
<proteinExistence type="predicted"/>
<name>A0A7R8CJ40_LEPSM</name>